<evidence type="ECO:0000256" key="5">
    <source>
        <dbReference type="ARBA" id="ARBA00022490"/>
    </source>
</evidence>
<proteinExistence type="inferred from homology"/>
<evidence type="ECO:0000256" key="1">
    <source>
        <dbReference type="ARBA" id="ARBA00004286"/>
    </source>
</evidence>
<comment type="similarity">
    <text evidence="3">Belongs to the archaeal histone HMF family.</text>
</comment>
<evidence type="ECO:0000256" key="6">
    <source>
        <dbReference type="ARBA" id="ARBA00023125"/>
    </source>
</evidence>
<evidence type="ECO:0000256" key="3">
    <source>
        <dbReference type="ARBA" id="ARBA00008264"/>
    </source>
</evidence>
<evidence type="ECO:0000313" key="8">
    <source>
        <dbReference type="EMBL" id="KXA91906.1"/>
    </source>
</evidence>
<dbReference type="Proteomes" id="UP000070195">
    <property type="component" value="Unassembled WGS sequence"/>
</dbReference>
<dbReference type="PANTHER" id="PTHR47828:SF1">
    <property type="entry name" value="ARCHAEAL HISTONE A"/>
    <property type="match status" value="1"/>
</dbReference>
<dbReference type="Gene3D" id="1.10.20.10">
    <property type="entry name" value="Histone, subunit A"/>
    <property type="match status" value="1"/>
</dbReference>
<dbReference type="CDD" id="cd22909">
    <property type="entry name" value="HFD_archaea_histone-like"/>
    <property type="match status" value="1"/>
</dbReference>
<accession>A0A133UCH2</accession>
<sequence length="68" mass="7437">MAELPIAAVDRIIRKAGGRRVSESAAEELAEILEDKGVKIAGEAVELSEHAGRKTVRDEDVRLAVRRE</sequence>
<dbReference type="InterPro" id="IPR050004">
    <property type="entry name" value="HmfB-like"/>
</dbReference>
<dbReference type="PANTHER" id="PTHR47828">
    <property type="entry name" value="ARCHAEAL HISTONE A"/>
    <property type="match status" value="1"/>
</dbReference>
<evidence type="ECO:0000313" key="9">
    <source>
        <dbReference type="Proteomes" id="UP000070195"/>
    </source>
</evidence>
<evidence type="ECO:0000256" key="4">
    <source>
        <dbReference type="ARBA" id="ARBA00022454"/>
    </source>
</evidence>
<dbReference type="InterPro" id="IPR050947">
    <property type="entry name" value="Archaeal_histone_HMF"/>
</dbReference>
<keyword evidence="5" id="KW-0963">Cytoplasm</keyword>
<dbReference type="EMBL" id="LHXM01000006">
    <property type="protein sequence ID" value="KXA91906.1"/>
    <property type="molecule type" value="Genomic_DNA"/>
</dbReference>
<dbReference type="InterPro" id="IPR003958">
    <property type="entry name" value="CBFA_NFYB_domain"/>
</dbReference>
<name>A0A133UCH2_9EURY</name>
<evidence type="ECO:0000259" key="7">
    <source>
        <dbReference type="Pfam" id="PF00808"/>
    </source>
</evidence>
<comment type="caution">
    <text evidence="8">The sequence shown here is derived from an EMBL/GenBank/DDBJ whole genome shotgun (WGS) entry which is preliminary data.</text>
</comment>
<comment type="subcellular location">
    <subcellularLocation>
        <location evidence="1">Chromosome</location>
    </subcellularLocation>
    <subcellularLocation>
        <location evidence="2">Cytoplasm</location>
    </subcellularLocation>
</comment>
<dbReference type="GO" id="GO:0003677">
    <property type="term" value="F:DNA binding"/>
    <property type="evidence" value="ECO:0007669"/>
    <property type="project" value="UniProtKB-KW"/>
</dbReference>
<dbReference type="GO" id="GO:0046982">
    <property type="term" value="F:protein heterodimerization activity"/>
    <property type="evidence" value="ECO:0007669"/>
    <property type="project" value="InterPro"/>
</dbReference>
<dbReference type="SUPFAM" id="SSF47113">
    <property type="entry name" value="Histone-fold"/>
    <property type="match status" value="1"/>
</dbReference>
<gene>
    <name evidence="8" type="ORF">AKJ63_00430</name>
</gene>
<keyword evidence="6" id="KW-0238">DNA-binding</keyword>
<organism evidence="8 9">
    <name type="scientific">candidate division MSBL1 archaeon SCGC-AAA259D18</name>
    <dbReference type="NCBI Taxonomy" id="1698262"/>
    <lineage>
        <taxon>Archaea</taxon>
        <taxon>Methanobacteriati</taxon>
        <taxon>Methanobacteriota</taxon>
        <taxon>candidate division MSBL1</taxon>
    </lineage>
</organism>
<evidence type="ECO:0000256" key="2">
    <source>
        <dbReference type="ARBA" id="ARBA00004496"/>
    </source>
</evidence>
<feature type="domain" description="Transcription factor CBF/NF-Y/archaeal histone" evidence="7">
    <location>
        <begin position="2"/>
        <end position="65"/>
    </location>
</feature>
<protein>
    <submittedName>
        <fullName evidence="8">Histone</fullName>
    </submittedName>
</protein>
<dbReference type="AlphaFoldDB" id="A0A133UCH2"/>
<dbReference type="InterPro" id="IPR009072">
    <property type="entry name" value="Histone-fold"/>
</dbReference>
<dbReference type="GO" id="GO:0005737">
    <property type="term" value="C:cytoplasm"/>
    <property type="evidence" value="ECO:0007669"/>
    <property type="project" value="UniProtKB-SubCell"/>
</dbReference>
<reference evidence="8 9" key="1">
    <citation type="journal article" date="2016" name="Sci. Rep.">
        <title>Metabolic traits of an uncultured archaeal lineage -MSBL1- from brine pools of the Red Sea.</title>
        <authorList>
            <person name="Mwirichia R."/>
            <person name="Alam I."/>
            <person name="Rashid M."/>
            <person name="Vinu M."/>
            <person name="Ba-Alawi W."/>
            <person name="Anthony Kamau A."/>
            <person name="Kamanda Ngugi D."/>
            <person name="Goker M."/>
            <person name="Klenk H.P."/>
            <person name="Bajic V."/>
            <person name="Stingl U."/>
        </authorList>
    </citation>
    <scope>NUCLEOTIDE SEQUENCE [LARGE SCALE GENOMIC DNA]</scope>
    <source>
        <strain evidence="8">SCGC-AAA259D18</strain>
    </source>
</reference>
<keyword evidence="9" id="KW-1185">Reference proteome</keyword>
<dbReference type="NCBIfam" id="NF043032">
    <property type="entry name" value="archaea_histone"/>
    <property type="match status" value="1"/>
</dbReference>
<dbReference type="Pfam" id="PF00808">
    <property type="entry name" value="CBFD_NFYB_HMF"/>
    <property type="match status" value="1"/>
</dbReference>
<dbReference type="GO" id="GO:0005694">
    <property type="term" value="C:chromosome"/>
    <property type="evidence" value="ECO:0007669"/>
    <property type="project" value="UniProtKB-SubCell"/>
</dbReference>
<keyword evidence="4" id="KW-0158">Chromosome</keyword>